<evidence type="ECO:0000313" key="3">
    <source>
        <dbReference type="Proteomes" id="UP001165065"/>
    </source>
</evidence>
<proteinExistence type="predicted"/>
<keyword evidence="3" id="KW-1185">Reference proteome</keyword>
<dbReference type="PANTHER" id="PTHR48100:SF1">
    <property type="entry name" value="HISTIDINE PHOSPHATASE FAMILY PROTEIN-RELATED"/>
    <property type="match status" value="1"/>
</dbReference>
<dbReference type="Gene3D" id="3.40.50.1240">
    <property type="entry name" value="Phosphoglycerate mutase-like"/>
    <property type="match status" value="1"/>
</dbReference>
<dbReference type="Pfam" id="PF00300">
    <property type="entry name" value="His_Phos_1"/>
    <property type="match status" value="1"/>
</dbReference>
<dbReference type="GO" id="GO:0005737">
    <property type="term" value="C:cytoplasm"/>
    <property type="evidence" value="ECO:0007669"/>
    <property type="project" value="TreeGrafter"/>
</dbReference>
<name>A0A9W7G7P6_9STRA</name>
<dbReference type="SUPFAM" id="SSF53254">
    <property type="entry name" value="Phosphoglycerate mutase-like"/>
    <property type="match status" value="1"/>
</dbReference>
<dbReference type="InterPro" id="IPR050275">
    <property type="entry name" value="PGM_Phosphatase"/>
</dbReference>
<evidence type="ECO:0000256" key="1">
    <source>
        <dbReference type="SAM" id="MobiDB-lite"/>
    </source>
</evidence>
<sequence>MSGAEHSAVTIALSKKEMKEHQTPDMDALFQDMSNRPIIIEAYPIQEEPTDTPGYTEVCTKRVHLIRHGQGFHNMLADSYRSEGKSWDQFVSDSRNPYVVPEVTDAPLTNKGRLQASALQPSARDMSPPVELVVVSPQCRATQTGLIAFRHLLEGGGGGGKKVFVAHENVREESGVHVCDQRRSISNARFEFPQVDWTGIESDDDPIFKADKRESKAEVGERIYDFLMWLREREEGTVAVASHSGWLMTLFSGVCVSKEELKPWFQTGEMRSVKLVWKKRD</sequence>
<dbReference type="GO" id="GO:0016791">
    <property type="term" value="F:phosphatase activity"/>
    <property type="evidence" value="ECO:0007669"/>
    <property type="project" value="TreeGrafter"/>
</dbReference>
<accession>A0A9W7G7P6</accession>
<dbReference type="CDD" id="cd07067">
    <property type="entry name" value="HP_PGM_like"/>
    <property type="match status" value="1"/>
</dbReference>
<dbReference type="PANTHER" id="PTHR48100">
    <property type="entry name" value="BROAD-SPECIFICITY PHOSPHATASE YOR283W-RELATED"/>
    <property type="match status" value="1"/>
</dbReference>
<dbReference type="InterPro" id="IPR029033">
    <property type="entry name" value="His_PPase_superfam"/>
</dbReference>
<feature type="region of interest" description="Disordered" evidence="1">
    <location>
        <begin position="1"/>
        <end position="20"/>
    </location>
</feature>
<dbReference type="AlphaFoldDB" id="A0A9W7G7P6"/>
<dbReference type="OrthoDB" id="496981at2759"/>
<dbReference type="SMART" id="SM00855">
    <property type="entry name" value="PGAM"/>
    <property type="match status" value="1"/>
</dbReference>
<dbReference type="Proteomes" id="UP001165065">
    <property type="component" value="Unassembled WGS sequence"/>
</dbReference>
<protein>
    <recommendedName>
        <fullName evidence="4">Phosphoglycerate mutase-like protein</fullName>
    </recommendedName>
</protein>
<evidence type="ECO:0008006" key="4">
    <source>
        <dbReference type="Google" id="ProtNLM"/>
    </source>
</evidence>
<organism evidence="2 3">
    <name type="scientific">Triparma columacea</name>
    <dbReference type="NCBI Taxonomy" id="722753"/>
    <lineage>
        <taxon>Eukaryota</taxon>
        <taxon>Sar</taxon>
        <taxon>Stramenopiles</taxon>
        <taxon>Ochrophyta</taxon>
        <taxon>Bolidophyceae</taxon>
        <taxon>Parmales</taxon>
        <taxon>Triparmaceae</taxon>
        <taxon>Triparma</taxon>
    </lineage>
</organism>
<gene>
    <name evidence="2" type="ORF">TrCOL_g9194</name>
</gene>
<evidence type="ECO:0000313" key="2">
    <source>
        <dbReference type="EMBL" id="GMI35693.1"/>
    </source>
</evidence>
<comment type="caution">
    <text evidence="2">The sequence shown here is derived from an EMBL/GenBank/DDBJ whole genome shotgun (WGS) entry which is preliminary data.</text>
</comment>
<dbReference type="EMBL" id="BRYA01000059">
    <property type="protein sequence ID" value="GMI35693.1"/>
    <property type="molecule type" value="Genomic_DNA"/>
</dbReference>
<dbReference type="InterPro" id="IPR013078">
    <property type="entry name" value="His_Pase_superF_clade-1"/>
</dbReference>
<reference evidence="3" key="1">
    <citation type="journal article" date="2023" name="Commun. Biol.">
        <title>Genome analysis of Parmales, the sister group of diatoms, reveals the evolutionary specialization of diatoms from phago-mixotrophs to photoautotrophs.</title>
        <authorList>
            <person name="Ban H."/>
            <person name="Sato S."/>
            <person name="Yoshikawa S."/>
            <person name="Yamada K."/>
            <person name="Nakamura Y."/>
            <person name="Ichinomiya M."/>
            <person name="Sato N."/>
            <person name="Blanc-Mathieu R."/>
            <person name="Endo H."/>
            <person name="Kuwata A."/>
            <person name="Ogata H."/>
        </authorList>
    </citation>
    <scope>NUCLEOTIDE SEQUENCE [LARGE SCALE GENOMIC DNA]</scope>
</reference>